<organism evidence="2 3">
    <name type="scientific">Micromonospora rubida</name>
    <dbReference type="NCBI Taxonomy" id="2697657"/>
    <lineage>
        <taxon>Bacteria</taxon>
        <taxon>Bacillati</taxon>
        <taxon>Actinomycetota</taxon>
        <taxon>Actinomycetes</taxon>
        <taxon>Micromonosporales</taxon>
        <taxon>Micromonosporaceae</taxon>
        <taxon>Micromonospora</taxon>
    </lineage>
</organism>
<keyword evidence="3" id="KW-1185">Reference proteome</keyword>
<dbReference type="EMBL" id="JBIRPU010000003">
    <property type="protein sequence ID" value="MFI0792495.1"/>
    <property type="molecule type" value="Genomic_DNA"/>
</dbReference>
<evidence type="ECO:0000313" key="2">
    <source>
        <dbReference type="EMBL" id="MFI0792495.1"/>
    </source>
</evidence>
<sequence length="46" mass="4737">MPTQKLGRLLGMTLMLFALASGAASVASVAGDPAAGDRATLEFEWN</sequence>
<feature type="chain" id="PRO_5047345879" description="Chitinase" evidence="1">
    <location>
        <begin position="24"/>
        <end position="46"/>
    </location>
</feature>
<reference evidence="2 3" key="1">
    <citation type="submission" date="2024-10" db="EMBL/GenBank/DDBJ databases">
        <title>The Natural Products Discovery Center: Release of the First 8490 Sequenced Strains for Exploring Actinobacteria Biosynthetic Diversity.</title>
        <authorList>
            <person name="Kalkreuter E."/>
            <person name="Kautsar S.A."/>
            <person name="Yang D."/>
            <person name="Bader C.D."/>
            <person name="Teijaro C.N."/>
            <person name="Fluegel L."/>
            <person name="Davis C.M."/>
            <person name="Simpson J.R."/>
            <person name="Lauterbach L."/>
            <person name="Steele A.D."/>
            <person name="Gui C."/>
            <person name="Meng S."/>
            <person name="Li G."/>
            <person name="Viehrig K."/>
            <person name="Ye F."/>
            <person name="Su P."/>
            <person name="Kiefer A.F."/>
            <person name="Nichols A."/>
            <person name="Cepeda A.J."/>
            <person name="Yan W."/>
            <person name="Fan B."/>
            <person name="Jiang Y."/>
            <person name="Adhikari A."/>
            <person name="Zheng C.-J."/>
            <person name="Schuster L."/>
            <person name="Cowan T.M."/>
            <person name="Smanski M.J."/>
            <person name="Chevrette M.G."/>
            <person name="De Carvalho L.P.S."/>
            <person name="Shen B."/>
        </authorList>
    </citation>
    <scope>NUCLEOTIDE SEQUENCE [LARGE SCALE GENOMIC DNA]</scope>
    <source>
        <strain evidence="2 3">NPDC021253</strain>
    </source>
</reference>
<dbReference type="RefSeq" id="WP_396677187.1">
    <property type="nucleotide sequence ID" value="NZ_JBIRPU010000003.1"/>
</dbReference>
<dbReference type="Proteomes" id="UP001611075">
    <property type="component" value="Unassembled WGS sequence"/>
</dbReference>
<protein>
    <recommendedName>
        <fullName evidence="4">Chitinase</fullName>
    </recommendedName>
</protein>
<comment type="caution">
    <text evidence="2">The sequence shown here is derived from an EMBL/GenBank/DDBJ whole genome shotgun (WGS) entry which is preliminary data.</text>
</comment>
<evidence type="ECO:0000313" key="3">
    <source>
        <dbReference type="Proteomes" id="UP001611075"/>
    </source>
</evidence>
<keyword evidence="1" id="KW-0732">Signal</keyword>
<accession>A0ABW7SFN8</accession>
<gene>
    <name evidence="2" type="ORF">ACH4OY_07335</name>
</gene>
<feature type="signal peptide" evidence="1">
    <location>
        <begin position="1"/>
        <end position="23"/>
    </location>
</feature>
<evidence type="ECO:0008006" key="4">
    <source>
        <dbReference type="Google" id="ProtNLM"/>
    </source>
</evidence>
<proteinExistence type="predicted"/>
<evidence type="ECO:0000256" key="1">
    <source>
        <dbReference type="SAM" id="SignalP"/>
    </source>
</evidence>
<name>A0ABW7SFN8_9ACTN</name>